<keyword evidence="2" id="KW-0378">Hydrolase</keyword>
<comment type="caution">
    <text evidence="2">Lacks conserved residue(s) required for the propagation of feature annotation.</text>
</comment>
<evidence type="ECO:0000256" key="1">
    <source>
        <dbReference type="ARBA" id="ARBA00023098"/>
    </source>
</evidence>
<proteinExistence type="predicted"/>
<sequence length="402" mass="44379">MFDLTKEWNLSFAGCGFLGIYHIGVASCLSEQAPYLIKGATKIYGASAGSLSASMLASQASIAKCCEDVIETVKEARKRNLGPLHPSFNPVKIIRSGLERDLPADAHTLASGRLCVSLTRVSDGQNVIVSEFKSKEELIQALLCSCFIPIYCGLIPPSFQGVVMAEICQSGYKDALRFLEENHLLKLECPTAGPNLSEAACCKPIAMETTKNWMFWRLRLLRKQHWWLDEQIVDNLPTQIKKVFCEACQQKPGLYAQVSEMLPVRVASYMLLPCTLPVVSAYSVGKRFVEWIPEVPADMRWLAGVAGDVAGSVYRQTWRGAPADITSDGSLRNCMSLPLPLDSDGHRERDCHLSGFALSALNFQSQYWNIPTAPSSHRLTSSHTPSPSPRQICFSVHFGTLF</sequence>
<dbReference type="SUPFAM" id="SSF52151">
    <property type="entry name" value="FabD/lysophospholipase-like"/>
    <property type="match status" value="1"/>
</dbReference>
<dbReference type="InterPro" id="IPR002641">
    <property type="entry name" value="PNPLA_dom"/>
</dbReference>
<feature type="short sequence motif" description="GXSXG" evidence="2">
    <location>
        <begin position="45"/>
        <end position="49"/>
    </location>
</feature>
<dbReference type="PROSITE" id="PS51635">
    <property type="entry name" value="PNPLA"/>
    <property type="match status" value="1"/>
</dbReference>
<dbReference type="Pfam" id="PF01734">
    <property type="entry name" value="Patatin"/>
    <property type="match status" value="1"/>
</dbReference>
<dbReference type="PANTHER" id="PTHR12406">
    <property type="entry name" value="CALCIUM-INDEPENDENT PHOSPHOLIPASE A2 IPLA2 -RELATED"/>
    <property type="match status" value="1"/>
</dbReference>
<feature type="active site" description="Proton acceptor" evidence="2">
    <location>
        <position position="229"/>
    </location>
</feature>
<feature type="active site" description="Nucleophile" evidence="2">
    <location>
        <position position="47"/>
    </location>
</feature>
<organism evidence="4 5">
    <name type="scientific">Salmo salar</name>
    <name type="common">Atlantic salmon</name>
    <dbReference type="NCBI Taxonomy" id="8030"/>
    <lineage>
        <taxon>Eukaryota</taxon>
        <taxon>Metazoa</taxon>
        <taxon>Chordata</taxon>
        <taxon>Craniata</taxon>
        <taxon>Vertebrata</taxon>
        <taxon>Euteleostomi</taxon>
        <taxon>Actinopterygii</taxon>
        <taxon>Neopterygii</taxon>
        <taxon>Teleostei</taxon>
        <taxon>Protacanthopterygii</taxon>
        <taxon>Salmoniformes</taxon>
        <taxon>Salmonidae</taxon>
        <taxon>Salmoninae</taxon>
        <taxon>Salmo</taxon>
    </lineage>
</organism>
<dbReference type="PROSITE" id="PS51257">
    <property type="entry name" value="PROKAR_LIPOPROTEIN"/>
    <property type="match status" value="1"/>
</dbReference>
<dbReference type="InterPro" id="IPR033562">
    <property type="entry name" value="PLPL"/>
</dbReference>
<dbReference type="RefSeq" id="XP_045555734.1">
    <property type="nucleotide sequence ID" value="XM_045699778.1"/>
</dbReference>
<dbReference type="Proteomes" id="UP001652741">
    <property type="component" value="Chromosome ssa17"/>
</dbReference>
<evidence type="ECO:0000313" key="5">
    <source>
        <dbReference type="RefSeq" id="XP_045555734.1"/>
    </source>
</evidence>
<evidence type="ECO:0000259" key="3">
    <source>
        <dbReference type="PROSITE" id="PS51635"/>
    </source>
</evidence>
<dbReference type="InterPro" id="IPR016035">
    <property type="entry name" value="Acyl_Trfase/lysoPLipase"/>
</dbReference>
<dbReference type="Gene3D" id="3.40.1090.10">
    <property type="entry name" value="Cytosolic phospholipase A2 catalytic domain"/>
    <property type="match status" value="1"/>
</dbReference>
<accession>A0ABM3DAC1</accession>
<dbReference type="GeneID" id="106576157"/>
<feature type="short sequence motif" description="GXGXXG" evidence="2">
    <location>
        <begin position="14"/>
        <end position="19"/>
    </location>
</feature>
<protein>
    <submittedName>
        <fullName evidence="5">Patatin-like phospholipase domain-containing protein 2 isoform X2</fullName>
    </submittedName>
</protein>
<evidence type="ECO:0000256" key="2">
    <source>
        <dbReference type="PROSITE-ProRule" id="PRU01161"/>
    </source>
</evidence>
<gene>
    <name evidence="5" type="primary">LOC106576157</name>
</gene>
<keyword evidence="1 2" id="KW-0443">Lipid metabolism</keyword>
<keyword evidence="2" id="KW-0442">Lipid degradation</keyword>
<feature type="domain" description="PNPLA" evidence="3">
    <location>
        <begin position="10"/>
        <end position="242"/>
    </location>
</feature>
<reference evidence="5" key="1">
    <citation type="submission" date="2025-08" db="UniProtKB">
        <authorList>
            <consortium name="RefSeq"/>
        </authorList>
    </citation>
    <scope>IDENTIFICATION</scope>
</reference>
<keyword evidence="4" id="KW-1185">Reference proteome</keyword>
<dbReference type="PANTHER" id="PTHR12406:SF22">
    <property type="entry name" value="1-ACYLGLYCEROL-3-PHOSPHATE O-ACYLTRANSFERASE PNPLA3"/>
    <property type="match status" value="1"/>
</dbReference>
<evidence type="ECO:0000313" key="4">
    <source>
        <dbReference type="Proteomes" id="UP001652741"/>
    </source>
</evidence>
<name>A0ABM3DAC1_SALSA</name>